<protein>
    <submittedName>
        <fullName evidence="1">Uncharacterized protein</fullName>
    </submittedName>
</protein>
<evidence type="ECO:0000313" key="1">
    <source>
        <dbReference type="EMBL" id="UYA98683.1"/>
    </source>
</evidence>
<accession>A0A9X9JN46</accession>
<proteinExistence type="predicted"/>
<keyword evidence="2" id="KW-1185">Reference proteome</keyword>
<evidence type="ECO:0000313" key="2">
    <source>
        <dbReference type="Proteomes" id="UP001164549"/>
    </source>
</evidence>
<reference evidence="1" key="1">
    <citation type="submission" date="2022-07" db="EMBL/GenBank/DDBJ databases">
        <title>Comparative analysis of new lytic phages for the biological control of phytopathogenic Xanthomonas spp.</title>
        <authorList>
            <person name="Domingo-Calap M.L."/>
            <person name="Bernabeu-Gimeno M."/>
            <person name="Aure C.M."/>
            <person name="Marco-Noales E."/>
            <person name="Domingo-Calap P."/>
        </authorList>
    </citation>
    <scope>NUCLEOTIDE SEQUENCE</scope>
</reference>
<name>A0A9X9JN46_9CAUD</name>
<dbReference type="EMBL" id="ON932079">
    <property type="protein sequence ID" value="UYA98683.1"/>
    <property type="molecule type" value="Genomic_DNA"/>
</dbReference>
<sequence length="69" mass="7650">MNKPATEKAIAFLAKKPTFIGRVHGVDLYEDPIRGDEAPMLAITSDGRVKRTDHWELPSADEADDLKSL</sequence>
<gene>
    <name evidence="1" type="ORF">IVIADoCa5_13</name>
</gene>
<dbReference type="Proteomes" id="UP001164549">
    <property type="component" value="Segment"/>
</dbReference>
<organism evidence="1 2">
    <name type="scientific">Xanthomonas phage vB_Xar_IVIA-DoCa5</name>
    <dbReference type="NCBI Taxonomy" id="2975532"/>
    <lineage>
        <taxon>Viruses</taxon>
        <taxon>Duplodnaviria</taxon>
        <taxon>Heunggongvirae</taxon>
        <taxon>Uroviricota</taxon>
        <taxon>Caudoviricetes</taxon>
        <taxon>Mesyanzhinovviridae</taxon>
        <taxon>Bradleyvirinae</taxon>
        <taxon>Docaquintavirus</taxon>
        <taxon>Docaquintavirus doca5</taxon>
    </lineage>
</organism>